<gene>
    <name evidence="2" type="ORF">CM240_1561</name>
</gene>
<sequence>MKKVVVFLATGFEEIEGLAVVDILRRAGVNVDICSLNGEYVTGSHDITIKSDILIENIDIDQYQCIVLPGGLPGATNLRDDKRIIEFVKSFDKESKLIAAICAAPIVLERAGVIRDREITSYPGSLENSEKFNYKDEIVVRSENLITSRGPATVLEFAYNILNAMDLKDKADALREGMMVNFYNKNI</sequence>
<reference evidence="2 3" key="1">
    <citation type="submission" date="2013-11" db="EMBL/GenBank/DDBJ databases">
        <title>Complete genome sequence of Clostridum sp. M2/40.</title>
        <authorList>
            <person name="Wibberg D."/>
            <person name="Puehler A."/>
            <person name="Schlueter A."/>
        </authorList>
    </citation>
    <scope>NUCLEOTIDE SEQUENCE [LARGE SCALE GENOMIC DNA]</scope>
    <source>
        <strain evidence="3">M2/40</strain>
    </source>
</reference>
<dbReference type="Pfam" id="PF01965">
    <property type="entry name" value="DJ-1_PfpI"/>
    <property type="match status" value="1"/>
</dbReference>
<dbReference type="PANTHER" id="PTHR48094">
    <property type="entry name" value="PROTEIN/NUCLEIC ACID DEGLYCASE DJ-1-RELATED"/>
    <property type="match status" value="1"/>
</dbReference>
<dbReference type="HOGENOM" id="CLU_000445_44_2_9"/>
<organism evidence="2 3">
    <name type="scientific">Clostridium bornimense</name>
    <dbReference type="NCBI Taxonomy" id="1216932"/>
    <lineage>
        <taxon>Bacteria</taxon>
        <taxon>Bacillati</taxon>
        <taxon>Bacillota</taxon>
        <taxon>Clostridia</taxon>
        <taxon>Eubacteriales</taxon>
        <taxon>Clostridiaceae</taxon>
        <taxon>Clostridium</taxon>
    </lineage>
</organism>
<dbReference type="InterPro" id="IPR002818">
    <property type="entry name" value="DJ-1/PfpI"/>
</dbReference>
<accession>W6RYM3</accession>
<dbReference type="InterPro" id="IPR029062">
    <property type="entry name" value="Class_I_gatase-like"/>
</dbReference>
<name>W6RYM3_9CLOT</name>
<keyword evidence="3" id="KW-1185">Reference proteome</keyword>
<dbReference type="NCBIfam" id="TIGR01383">
    <property type="entry name" value="not_thiJ"/>
    <property type="match status" value="1"/>
</dbReference>
<proteinExistence type="predicted"/>
<dbReference type="CDD" id="cd03135">
    <property type="entry name" value="GATase1_DJ-1"/>
    <property type="match status" value="1"/>
</dbReference>
<dbReference type="EMBL" id="HG917868">
    <property type="protein sequence ID" value="CDM68719.1"/>
    <property type="molecule type" value="Genomic_DNA"/>
</dbReference>
<protein>
    <submittedName>
        <fullName evidence="2">DJ-1 family protein</fullName>
    </submittedName>
</protein>
<dbReference type="PATRIC" id="fig|1216932.3.peg.1553"/>
<dbReference type="GO" id="GO:0005737">
    <property type="term" value="C:cytoplasm"/>
    <property type="evidence" value="ECO:0007669"/>
    <property type="project" value="TreeGrafter"/>
</dbReference>
<evidence type="ECO:0000313" key="3">
    <source>
        <dbReference type="Proteomes" id="UP000019426"/>
    </source>
</evidence>
<feature type="domain" description="DJ-1/PfpI" evidence="1">
    <location>
        <begin position="2"/>
        <end position="163"/>
    </location>
</feature>
<dbReference type="RefSeq" id="WP_044038020.1">
    <property type="nucleotide sequence ID" value="NZ_HG917868.1"/>
</dbReference>
<dbReference type="PANTHER" id="PTHR48094:SF12">
    <property type="entry name" value="PARKINSON DISEASE PROTEIN 7 HOMOLOG"/>
    <property type="match status" value="1"/>
</dbReference>
<dbReference type="KEGG" id="clt:CM240_1561"/>
<evidence type="ECO:0000313" key="2">
    <source>
        <dbReference type="EMBL" id="CDM68719.1"/>
    </source>
</evidence>
<dbReference type="InterPro" id="IPR006287">
    <property type="entry name" value="DJ-1"/>
</dbReference>
<dbReference type="eggNOG" id="COG0693">
    <property type="taxonomic scope" value="Bacteria"/>
</dbReference>
<dbReference type="STRING" id="1216932.CM240_1561"/>
<dbReference type="Gene3D" id="3.40.50.880">
    <property type="match status" value="1"/>
</dbReference>
<dbReference type="SUPFAM" id="SSF52317">
    <property type="entry name" value="Class I glutamine amidotransferase-like"/>
    <property type="match status" value="1"/>
</dbReference>
<dbReference type="InterPro" id="IPR050325">
    <property type="entry name" value="Prot/Nucl_acid_deglycase"/>
</dbReference>
<dbReference type="AlphaFoldDB" id="W6RYM3"/>
<evidence type="ECO:0000259" key="1">
    <source>
        <dbReference type="Pfam" id="PF01965"/>
    </source>
</evidence>
<dbReference type="Proteomes" id="UP000019426">
    <property type="component" value="Chromosome M2/40_rep1"/>
</dbReference>
<dbReference type="OrthoDB" id="9800516at2"/>